<dbReference type="PANTHER" id="PTHR47099:SF1">
    <property type="entry name" value="METHYLCOBAMIDE:COM METHYLTRANSFERASE MTBA"/>
    <property type="match status" value="1"/>
</dbReference>
<sequence length="342" mass="39231">MTRRERVIEALHHRETDIVPYQINFTQEEHDNVARYVGDPNFEEHIGVHIDLATFNAGFTTEDPDKPGYFTDDFGVCWNKTGVDKDIGVVDEILLKEPDLSTYRFPELPVESLHRMYRDLMQNGHDTFKVGRISLSMFERAWSLRGMQNLLMDMILHPAFVEALLEAICEFNLQILNLALTYDIDGVYFGDDWGQQKGLIMGAPYWRKFLKPQMAKMYARVKSAGKTVIQHSCGDNREILPDLLDIGLDLYQTVQPEIYDLPTLKREYGQDLAFWGAISTQRLLPFATPEEVKHETVKIMKILGEQGGYIVGPTHWVPGDVPPENILALIDVFQNQAQYIHA</sequence>
<name>A0A9D5JTP6_9BACT</name>
<accession>A0A9D5JTP6</accession>
<reference evidence="2" key="1">
    <citation type="submission" date="2019-11" db="EMBL/GenBank/DDBJ databases">
        <title>Microbial mats filling the niche in hypersaline microbial mats.</title>
        <authorList>
            <person name="Wong H.L."/>
            <person name="Macleod F.I."/>
            <person name="White R.A. III"/>
            <person name="Burns B.P."/>
        </authorList>
    </citation>
    <scope>NUCLEOTIDE SEQUENCE</scope>
    <source>
        <strain evidence="2">Rbin_158</strain>
    </source>
</reference>
<dbReference type="Pfam" id="PF01208">
    <property type="entry name" value="URO-D"/>
    <property type="match status" value="1"/>
</dbReference>
<evidence type="ECO:0000313" key="2">
    <source>
        <dbReference type="EMBL" id="MBD3323914.1"/>
    </source>
</evidence>
<gene>
    <name evidence="2" type="ORF">GF339_04975</name>
</gene>
<dbReference type="Proteomes" id="UP000649604">
    <property type="component" value="Unassembled WGS sequence"/>
</dbReference>
<dbReference type="EMBL" id="WJJP01000157">
    <property type="protein sequence ID" value="MBD3323914.1"/>
    <property type="molecule type" value="Genomic_DNA"/>
</dbReference>
<proteinExistence type="predicted"/>
<dbReference type="GO" id="GO:0006779">
    <property type="term" value="P:porphyrin-containing compound biosynthetic process"/>
    <property type="evidence" value="ECO:0007669"/>
    <property type="project" value="InterPro"/>
</dbReference>
<dbReference type="Gene3D" id="3.20.20.210">
    <property type="match status" value="1"/>
</dbReference>
<comment type="caution">
    <text evidence="2">The sequence shown here is derived from an EMBL/GenBank/DDBJ whole genome shotgun (WGS) entry which is preliminary data.</text>
</comment>
<dbReference type="InterPro" id="IPR038071">
    <property type="entry name" value="UROD/MetE-like_sf"/>
</dbReference>
<dbReference type="AlphaFoldDB" id="A0A9D5JTP6"/>
<evidence type="ECO:0000259" key="1">
    <source>
        <dbReference type="Pfam" id="PF01208"/>
    </source>
</evidence>
<evidence type="ECO:0000313" key="3">
    <source>
        <dbReference type="Proteomes" id="UP000649604"/>
    </source>
</evidence>
<dbReference type="InterPro" id="IPR052024">
    <property type="entry name" value="Methanogen_methyltrans"/>
</dbReference>
<dbReference type="InterPro" id="IPR000257">
    <property type="entry name" value="Uroporphyrinogen_deCOase"/>
</dbReference>
<protein>
    <submittedName>
        <fullName evidence="2">Uroporphyrinogen decarboxylase</fullName>
    </submittedName>
</protein>
<dbReference type="GO" id="GO:0004853">
    <property type="term" value="F:uroporphyrinogen decarboxylase activity"/>
    <property type="evidence" value="ECO:0007669"/>
    <property type="project" value="InterPro"/>
</dbReference>
<dbReference type="PANTHER" id="PTHR47099">
    <property type="entry name" value="METHYLCOBAMIDE:COM METHYLTRANSFERASE MTBA"/>
    <property type="match status" value="1"/>
</dbReference>
<feature type="domain" description="Uroporphyrinogen decarboxylase (URO-D)" evidence="1">
    <location>
        <begin position="145"/>
        <end position="334"/>
    </location>
</feature>
<organism evidence="2 3">
    <name type="scientific">candidate division KSB3 bacterium</name>
    <dbReference type="NCBI Taxonomy" id="2044937"/>
    <lineage>
        <taxon>Bacteria</taxon>
        <taxon>candidate division KSB3</taxon>
    </lineage>
</organism>
<dbReference type="SUPFAM" id="SSF51726">
    <property type="entry name" value="UROD/MetE-like"/>
    <property type="match status" value="1"/>
</dbReference>